<evidence type="ECO:0000256" key="2">
    <source>
        <dbReference type="SAM" id="MobiDB-lite"/>
    </source>
</evidence>
<accession>N6T2B9</accession>
<dbReference type="SUPFAM" id="SSF54236">
    <property type="entry name" value="Ubiquitin-like"/>
    <property type="match status" value="1"/>
</dbReference>
<dbReference type="SMART" id="SM00727">
    <property type="entry name" value="STI1"/>
    <property type="match status" value="4"/>
</dbReference>
<reference evidence="3" key="1">
    <citation type="journal article" date="2013" name="Genome Biol.">
        <title>Draft genome of the mountain pine beetle, Dendroctonus ponderosae Hopkins, a major forest pest.</title>
        <authorList>
            <person name="Keeling C.I."/>
            <person name="Yuen M.M."/>
            <person name="Liao N.Y."/>
            <person name="Docking T.R."/>
            <person name="Chan S.K."/>
            <person name="Taylor G.A."/>
            <person name="Palmquist D.L."/>
            <person name="Jackman S.D."/>
            <person name="Nguyen A."/>
            <person name="Li M."/>
            <person name="Henderson H."/>
            <person name="Janes J.K."/>
            <person name="Zhao Y."/>
            <person name="Pandoh P."/>
            <person name="Moore R."/>
            <person name="Sperling F.A."/>
            <person name="Huber D.P."/>
            <person name="Birol I."/>
            <person name="Jones S.J."/>
            <person name="Bohlmann J."/>
        </authorList>
    </citation>
    <scope>NUCLEOTIDE SEQUENCE</scope>
</reference>
<dbReference type="InterPro" id="IPR009060">
    <property type="entry name" value="UBA-like_sf"/>
</dbReference>
<dbReference type="Pfam" id="PF00627">
    <property type="entry name" value="UBA"/>
    <property type="match status" value="1"/>
</dbReference>
<dbReference type="InterPro" id="IPR006636">
    <property type="entry name" value="STI1_HS-bd"/>
</dbReference>
<dbReference type="InterPro" id="IPR000626">
    <property type="entry name" value="Ubiquitin-like_dom"/>
</dbReference>
<dbReference type="CDD" id="cd14399">
    <property type="entry name" value="UBA_PLICs"/>
    <property type="match status" value="1"/>
</dbReference>
<dbReference type="OrthoDB" id="9450922at2759"/>
<dbReference type="FunFam" id="1.10.260.100:FF:000001">
    <property type="entry name" value="Ubiquilin 1"/>
    <property type="match status" value="1"/>
</dbReference>
<dbReference type="Gene3D" id="1.10.8.10">
    <property type="entry name" value="DNA helicase RuvA subunit, C-terminal domain"/>
    <property type="match status" value="1"/>
</dbReference>
<dbReference type="EMBL" id="KB741077">
    <property type="protein sequence ID" value="ENN74274.1"/>
    <property type="molecule type" value="Genomic_DNA"/>
</dbReference>
<feature type="compositionally biased region" description="Low complexity" evidence="2">
    <location>
        <begin position="44"/>
        <end position="56"/>
    </location>
</feature>
<name>N6T2B9_DENPD</name>
<feature type="region of interest" description="Disordered" evidence="2">
    <location>
        <begin position="373"/>
        <end position="394"/>
    </location>
</feature>
<dbReference type="AlphaFoldDB" id="N6T2B9"/>
<evidence type="ECO:0000313" key="3">
    <source>
        <dbReference type="EMBL" id="ENN74274.1"/>
    </source>
</evidence>
<feature type="compositionally biased region" description="Basic and acidic residues" evidence="2">
    <location>
        <begin position="14"/>
        <end position="24"/>
    </location>
</feature>
<feature type="compositionally biased region" description="Low complexity" evidence="2">
    <location>
        <begin position="515"/>
        <end position="558"/>
    </location>
</feature>
<dbReference type="FunFam" id="3.10.20.90:FF:000095">
    <property type="entry name" value="Ubiquilin 4"/>
    <property type="match status" value="1"/>
</dbReference>
<protein>
    <recommendedName>
        <fullName evidence="1">Ubiquilin-like protein</fullName>
    </recommendedName>
</protein>
<dbReference type="CDD" id="cd01808">
    <property type="entry name" value="Ubl_PLICs"/>
    <property type="match status" value="1"/>
</dbReference>
<gene>
    <name evidence="3" type="ORF">YQE_09246</name>
</gene>
<dbReference type="PANTHER" id="PTHR10677:SF3">
    <property type="entry name" value="FI07626P-RELATED"/>
    <property type="match status" value="1"/>
</dbReference>
<proteinExistence type="predicted"/>
<dbReference type="SUPFAM" id="SSF46934">
    <property type="entry name" value="UBA-like"/>
    <property type="match status" value="1"/>
</dbReference>
<dbReference type="InterPro" id="IPR029071">
    <property type="entry name" value="Ubiquitin-like_domsf"/>
</dbReference>
<dbReference type="InterPro" id="IPR015940">
    <property type="entry name" value="UBA"/>
</dbReference>
<dbReference type="PROSITE" id="PS50053">
    <property type="entry name" value="UBIQUITIN_2"/>
    <property type="match status" value="1"/>
</dbReference>
<dbReference type="Pfam" id="PF00240">
    <property type="entry name" value="ubiquitin"/>
    <property type="match status" value="1"/>
</dbReference>
<dbReference type="SMART" id="SM00213">
    <property type="entry name" value="UBQ"/>
    <property type="match status" value="1"/>
</dbReference>
<feature type="non-terminal residue" evidence="3">
    <location>
        <position position="1"/>
    </location>
</feature>
<evidence type="ECO:0000256" key="1">
    <source>
        <dbReference type="ARBA" id="ARBA00074668"/>
    </source>
</evidence>
<dbReference type="InterPro" id="IPR015496">
    <property type="entry name" value="Ubiquilin"/>
</dbReference>
<dbReference type="Pfam" id="PF23195">
    <property type="entry name" value="UBQLN1"/>
    <property type="match status" value="1"/>
</dbReference>
<dbReference type="SMART" id="SM00165">
    <property type="entry name" value="UBA"/>
    <property type="match status" value="1"/>
</dbReference>
<organism evidence="3">
    <name type="scientific">Dendroctonus ponderosae</name>
    <name type="common">Mountain pine beetle</name>
    <dbReference type="NCBI Taxonomy" id="77166"/>
    <lineage>
        <taxon>Eukaryota</taxon>
        <taxon>Metazoa</taxon>
        <taxon>Ecdysozoa</taxon>
        <taxon>Arthropoda</taxon>
        <taxon>Hexapoda</taxon>
        <taxon>Insecta</taxon>
        <taxon>Pterygota</taxon>
        <taxon>Neoptera</taxon>
        <taxon>Endopterygota</taxon>
        <taxon>Coleoptera</taxon>
        <taxon>Polyphaga</taxon>
        <taxon>Cucujiformia</taxon>
        <taxon>Curculionidae</taxon>
        <taxon>Scolytinae</taxon>
        <taxon>Dendroctonus</taxon>
    </lineage>
</organism>
<dbReference type="FunFam" id="1.10.8.10:FF:000077">
    <property type="entry name" value="Ubiquilin like"/>
    <property type="match status" value="1"/>
</dbReference>
<dbReference type="GO" id="GO:0005829">
    <property type="term" value="C:cytosol"/>
    <property type="evidence" value="ECO:0007669"/>
    <property type="project" value="TreeGrafter"/>
</dbReference>
<dbReference type="Gene3D" id="1.10.260.100">
    <property type="match status" value="2"/>
</dbReference>
<dbReference type="PROSITE" id="PS50030">
    <property type="entry name" value="UBA"/>
    <property type="match status" value="1"/>
</dbReference>
<dbReference type="GO" id="GO:0031593">
    <property type="term" value="F:polyubiquitin modification-dependent protein binding"/>
    <property type="evidence" value="ECO:0007669"/>
    <property type="project" value="TreeGrafter"/>
</dbReference>
<sequence>MADDVPVDSGPGKATDEEVPKTEEQSVQSPSEAQLIMTPKEEVPASPGASASSPAAPKRKITVHVKTPKEKESFEVDEDLNVKEFKDLIGPKFSAEADQLCLIFAGKIMKDADNLQTHNIKDGLTIHLVIRAAPQASEPAQQRPPADIGATPFGLGSLGGLAGLESLGLGSTNFMEIQNRMQSEVLSNPDMLRSLLDNPLVQRLMNDPENMSALITRNPQMQDLMERNPEISHMFNNPELLRQTMELARNPSMLQELMRSHDRALSNLESIPGGYNALHRMYRDIQEPMLSAATEQFAQNPFSGLMDNTQLNNPQQGIFLIFLTASDLMTSGLLRDTWSMLEIKYYSTIFTIFRHIYPIKNFDKVLPGTENRDPLPNPWNRGAPNPPSATTPGRNVVVNPPMASLLQQMSENPSMVQNMLSAPYTRSVLEALAADPNMANSLLADNPLLSRNPQLQEQMRNMMPQLIQQLQNPEMQNLMMNPQALNAIMQIQQGMETLRQTAPSLVNTFVPPTVPTGSTTAPPGPTTEGTVTSTTTTNTVPPATGATPSSAGATPGAGDPFSEFMARMVAGMTAGNDQTLPPEQRYQQQLEQLTAMGFLNREANLQALISTFGDINAAVEKLLALGQLSMS</sequence>
<feature type="region of interest" description="Disordered" evidence="2">
    <location>
        <begin position="512"/>
        <end position="560"/>
    </location>
</feature>
<dbReference type="GO" id="GO:0006511">
    <property type="term" value="P:ubiquitin-dependent protein catabolic process"/>
    <property type="evidence" value="ECO:0007669"/>
    <property type="project" value="TreeGrafter"/>
</dbReference>
<dbReference type="OMA" id="EVRFQTQ"/>
<dbReference type="HOGENOM" id="CLU_024293_4_0_1"/>
<dbReference type="Gene3D" id="3.10.20.90">
    <property type="entry name" value="Phosphatidylinositol 3-kinase Catalytic Subunit, Chain A, domain 1"/>
    <property type="match status" value="1"/>
</dbReference>
<feature type="region of interest" description="Disordered" evidence="2">
    <location>
        <begin position="1"/>
        <end position="66"/>
    </location>
</feature>
<dbReference type="PANTHER" id="PTHR10677">
    <property type="entry name" value="UBIQUILIN"/>
    <property type="match status" value="1"/>
</dbReference>